<dbReference type="GO" id="GO:0017000">
    <property type="term" value="P:antibiotic biosynthetic process"/>
    <property type="evidence" value="ECO:0007669"/>
    <property type="project" value="UniProtKB-ARBA"/>
</dbReference>
<dbReference type="OrthoDB" id="9777638at2"/>
<dbReference type="InterPro" id="IPR029063">
    <property type="entry name" value="SAM-dependent_MTases_sf"/>
</dbReference>
<proteinExistence type="predicted"/>
<dbReference type="Proteomes" id="UP000053260">
    <property type="component" value="Unassembled WGS sequence"/>
</dbReference>
<protein>
    <recommendedName>
        <fullName evidence="1">Methyltransferase domain-containing protein</fullName>
    </recommendedName>
</protein>
<dbReference type="CDD" id="cd02440">
    <property type="entry name" value="AdoMet_MTases"/>
    <property type="match status" value="1"/>
</dbReference>
<dbReference type="AlphaFoldDB" id="A0A101UR07"/>
<dbReference type="SUPFAM" id="SSF53335">
    <property type="entry name" value="S-adenosyl-L-methionine-dependent methyltransferases"/>
    <property type="match status" value="1"/>
</dbReference>
<dbReference type="Pfam" id="PF13847">
    <property type="entry name" value="Methyltransf_31"/>
    <property type="match status" value="1"/>
</dbReference>
<organism evidence="2 3">
    <name type="scientific">Streptomyces dysideae</name>
    <dbReference type="NCBI Taxonomy" id="909626"/>
    <lineage>
        <taxon>Bacteria</taxon>
        <taxon>Bacillati</taxon>
        <taxon>Actinomycetota</taxon>
        <taxon>Actinomycetes</taxon>
        <taxon>Kitasatosporales</taxon>
        <taxon>Streptomycetaceae</taxon>
        <taxon>Streptomyces</taxon>
    </lineage>
</organism>
<sequence>MDATRHKESIADTFDRAAAVFDRSPVDFFTPLGERLVARAELRPGDRILDIGCGRGSCLFPAREAVGPDGFVTGIDIAPAMVRHTGAEALERGWNNVTVRQMDAEEPEFAPESFDVVLGGFSVMHLPGAPATLGAYLQMLAPGGRLVYSDLVDEDGLPPFVPPDAFAVLAPHFPPGPDPRERGRAPWSESATSITSALIRLGFEQVTVAEEIHEMAVASGDDWITWSMSTGLRAAWDELRGAEATAAREAIGTVFERLRGPDGRIVLPVPVRFVHTRRPPESRNLAEER</sequence>
<accession>A0A101UR07</accession>
<dbReference type="GO" id="GO:0008168">
    <property type="term" value="F:methyltransferase activity"/>
    <property type="evidence" value="ECO:0007669"/>
    <property type="project" value="UniProtKB-ARBA"/>
</dbReference>
<comment type="caution">
    <text evidence="2">The sequence shown here is derived from an EMBL/GenBank/DDBJ whole genome shotgun (WGS) entry which is preliminary data.</text>
</comment>
<dbReference type="EMBL" id="LMXB01000117">
    <property type="protein sequence ID" value="KUO15295.1"/>
    <property type="molecule type" value="Genomic_DNA"/>
</dbReference>
<name>A0A101UR07_9ACTN</name>
<dbReference type="PANTHER" id="PTHR43861">
    <property type="entry name" value="TRANS-ACONITATE 2-METHYLTRANSFERASE-RELATED"/>
    <property type="match status" value="1"/>
</dbReference>
<evidence type="ECO:0000313" key="3">
    <source>
        <dbReference type="Proteomes" id="UP000053260"/>
    </source>
</evidence>
<evidence type="ECO:0000259" key="1">
    <source>
        <dbReference type="Pfam" id="PF13847"/>
    </source>
</evidence>
<dbReference type="InterPro" id="IPR025714">
    <property type="entry name" value="Methyltranfer_dom"/>
</dbReference>
<keyword evidence="3" id="KW-1185">Reference proteome</keyword>
<gene>
    <name evidence="2" type="ORF">AQJ91_42120</name>
</gene>
<dbReference type="RefSeq" id="WP_067033443.1">
    <property type="nucleotide sequence ID" value="NZ_KQ949119.1"/>
</dbReference>
<dbReference type="Gene3D" id="3.40.50.150">
    <property type="entry name" value="Vaccinia Virus protein VP39"/>
    <property type="match status" value="1"/>
</dbReference>
<feature type="domain" description="Methyltransferase" evidence="1">
    <location>
        <begin position="44"/>
        <end position="157"/>
    </location>
</feature>
<dbReference type="PANTHER" id="PTHR43861:SF1">
    <property type="entry name" value="TRANS-ACONITATE 2-METHYLTRANSFERASE"/>
    <property type="match status" value="1"/>
</dbReference>
<dbReference type="STRING" id="909626.AQJ91_42120"/>
<evidence type="ECO:0000313" key="2">
    <source>
        <dbReference type="EMBL" id="KUO15295.1"/>
    </source>
</evidence>
<reference evidence="2 3" key="1">
    <citation type="submission" date="2015-10" db="EMBL/GenBank/DDBJ databases">
        <title>Draft genome sequence of Streptomyces sp. RV15, isolated from a marine sponge.</title>
        <authorList>
            <person name="Ruckert C."/>
            <person name="Abdelmohsen U.R."/>
            <person name="Winkler A."/>
            <person name="Hentschel U."/>
            <person name="Kalinowski J."/>
            <person name="Kampfer P."/>
            <person name="Glaeser S."/>
        </authorList>
    </citation>
    <scope>NUCLEOTIDE SEQUENCE [LARGE SCALE GENOMIC DNA]</scope>
    <source>
        <strain evidence="2 3">RV15</strain>
    </source>
</reference>